<gene>
    <name evidence="1" type="ORF">AKJ57_05310</name>
</gene>
<dbReference type="EMBL" id="LHXJ01000079">
    <property type="protein sequence ID" value="KXA89432.1"/>
    <property type="molecule type" value="Genomic_DNA"/>
</dbReference>
<name>A0A133U5G9_9EURY</name>
<dbReference type="AlphaFoldDB" id="A0A133U5G9"/>
<accession>A0A133U5G9</accession>
<keyword evidence="2" id="KW-1185">Reference proteome</keyword>
<protein>
    <submittedName>
        <fullName evidence="1">Uncharacterized protein</fullName>
    </submittedName>
</protein>
<dbReference type="Proteomes" id="UP000070163">
    <property type="component" value="Unassembled WGS sequence"/>
</dbReference>
<sequence length="142" mass="17005">MECKKCKKEIEKNVSPLIPFSGYCRNCFKEFKKAIENGAVVVEWQVSHTPEWRGFMIYSRSKYFDRLEGNKEANAILKAKKIAKDKDTNILFKNKPDRKVWFIDEYLDQNPEIKEKVNEQKHNFGNPFPYLKEKMKKFFLQK</sequence>
<proteinExistence type="predicted"/>
<organism evidence="1 2">
    <name type="scientific">candidate division MSBL1 archaeon SCGC-AAA259A05</name>
    <dbReference type="NCBI Taxonomy" id="1698259"/>
    <lineage>
        <taxon>Archaea</taxon>
        <taxon>Methanobacteriati</taxon>
        <taxon>Methanobacteriota</taxon>
        <taxon>candidate division MSBL1</taxon>
    </lineage>
</organism>
<evidence type="ECO:0000313" key="2">
    <source>
        <dbReference type="Proteomes" id="UP000070163"/>
    </source>
</evidence>
<evidence type="ECO:0000313" key="1">
    <source>
        <dbReference type="EMBL" id="KXA89432.1"/>
    </source>
</evidence>
<comment type="caution">
    <text evidence="1">The sequence shown here is derived from an EMBL/GenBank/DDBJ whole genome shotgun (WGS) entry which is preliminary data.</text>
</comment>
<reference evidence="1 2" key="1">
    <citation type="journal article" date="2016" name="Sci. Rep.">
        <title>Metabolic traits of an uncultured archaeal lineage -MSBL1- from brine pools of the Red Sea.</title>
        <authorList>
            <person name="Mwirichia R."/>
            <person name="Alam I."/>
            <person name="Rashid M."/>
            <person name="Vinu M."/>
            <person name="Ba-Alawi W."/>
            <person name="Anthony Kamau A."/>
            <person name="Kamanda Ngugi D."/>
            <person name="Goker M."/>
            <person name="Klenk H.P."/>
            <person name="Bajic V."/>
            <person name="Stingl U."/>
        </authorList>
    </citation>
    <scope>NUCLEOTIDE SEQUENCE [LARGE SCALE GENOMIC DNA]</scope>
    <source>
        <strain evidence="1">SCGC-AAA259A05</strain>
    </source>
</reference>